<dbReference type="EMBL" id="JARH01000269">
    <property type="protein sequence ID" value="EXF82976.1"/>
    <property type="molecule type" value="Genomic_DNA"/>
</dbReference>
<comment type="caution">
    <text evidence="2">The sequence shown here is derived from an EMBL/GenBank/DDBJ whole genome shotgun (WGS) entry which is preliminary data.</text>
</comment>
<evidence type="ECO:0008006" key="4">
    <source>
        <dbReference type="Google" id="ProtNLM"/>
    </source>
</evidence>
<feature type="chain" id="PRO_5001456026" description="Galactose oxidase" evidence="1">
    <location>
        <begin position="17"/>
        <end position="361"/>
    </location>
</feature>
<organism evidence="2 3">
    <name type="scientific">Colletotrichum fioriniae PJ7</name>
    <dbReference type="NCBI Taxonomy" id="1445577"/>
    <lineage>
        <taxon>Eukaryota</taxon>
        <taxon>Fungi</taxon>
        <taxon>Dikarya</taxon>
        <taxon>Ascomycota</taxon>
        <taxon>Pezizomycotina</taxon>
        <taxon>Sordariomycetes</taxon>
        <taxon>Hypocreomycetidae</taxon>
        <taxon>Glomerellales</taxon>
        <taxon>Glomerellaceae</taxon>
        <taxon>Colletotrichum</taxon>
        <taxon>Colletotrichum acutatum species complex</taxon>
    </lineage>
</organism>
<evidence type="ECO:0000313" key="3">
    <source>
        <dbReference type="Proteomes" id="UP000020467"/>
    </source>
</evidence>
<dbReference type="AlphaFoldDB" id="A0A010RR92"/>
<dbReference type="Proteomes" id="UP000020467">
    <property type="component" value="Unassembled WGS sequence"/>
</dbReference>
<protein>
    <recommendedName>
        <fullName evidence="4">Galactose oxidase</fullName>
    </recommendedName>
</protein>
<dbReference type="PANTHER" id="PTHR36578:SF1">
    <property type="entry name" value="APPLE DOMAIN-CONTAINING PROTEIN"/>
    <property type="match status" value="1"/>
</dbReference>
<name>A0A010RR92_9PEZI</name>
<dbReference type="PANTHER" id="PTHR36578">
    <property type="entry name" value="CHROMOSOME 15, WHOLE GENOME SHOTGUN SEQUENCE"/>
    <property type="match status" value="1"/>
</dbReference>
<proteinExistence type="predicted"/>
<accession>A0A010RR92</accession>
<evidence type="ECO:0000256" key="1">
    <source>
        <dbReference type="SAM" id="SignalP"/>
    </source>
</evidence>
<evidence type="ECO:0000313" key="2">
    <source>
        <dbReference type="EMBL" id="EXF82976.1"/>
    </source>
</evidence>
<gene>
    <name evidence="2" type="ORF">CFIO01_01346</name>
</gene>
<feature type="signal peptide" evidence="1">
    <location>
        <begin position="1"/>
        <end position="16"/>
    </location>
</feature>
<dbReference type="OrthoDB" id="271448at2759"/>
<sequence length="361" mass="38377">MRSAILVAAISGLAAAGPVAPRDTTAQNGIDLSAFDAEPAPTKVGPAVGATVETPTYDPAVAKAEASKDAAANPIAVSNSTLTARTVTPAGCGAKQPDGYGPVSSPDTYDTFMNDPQFSTIATNAQVPAGYSLSFSNKQGATECTSYMGLYTMKTFDTIKCQQYCDAAPSCYGINVYMERDPKWDPTDACPNPDSITNYKCTLWGSPVTAQTATNVGQWRNQFHVGVTGSNGYSKDAPPPSYTDFTGPVAFGGATQAPKSYMGSKYYPGIYNPEQCAAACKANTKYDHDHPRADGTYDACNFFNAYVLSKNNVPQGTYCSLYTQSWDKSYSTNVGQWRGSDYYSVSSSYGYTLTVQDAGKI</sequence>
<dbReference type="STRING" id="1445577.A0A010RR92"/>
<keyword evidence="3" id="KW-1185">Reference proteome</keyword>
<dbReference type="HOGENOM" id="CLU_022878_0_0_1"/>
<dbReference type="eggNOG" id="ENOG502RYBJ">
    <property type="taxonomic scope" value="Eukaryota"/>
</dbReference>
<reference evidence="2 3" key="1">
    <citation type="submission" date="2014-02" db="EMBL/GenBank/DDBJ databases">
        <title>The genome sequence of Colletotrichum fioriniae PJ7.</title>
        <authorList>
            <person name="Baroncelli R."/>
            <person name="Thon M.R."/>
        </authorList>
    </citation>
    <scope>NUCLEOTIDE SEQUENCE [LARGE SCALE GENOMIC DNA]</scope>
    <source>
        <strain evidence="2 3">PJ7</strain>
    </source>
</reference>
<keyword evidence="1" id="KW-0732">Signal</keyword>
<dbReference type="KEGG" id="cfj:CFIO01_01346"/>